<evidence type="ECO:0000313" key="3">
    <source>
        <dbReference type="Proteomes" id="UP001295740"/>
    </source>
</evidence>
<sequence length="491" mass="55620">MPEYAYSYNTVTDEISWRSVVGPRHGAPDEWHRRQTLWAPESISSPKHAKAGARSLVDMSVRVMATNFSSLGMDDLKLVPRHLIYLVWQYMENTQESLEFQSWKICARYLWDGEPIEQPLTLSVLKHAEEISSPTGLLVQYITPLISTSFDFIAHLVITDSAAFNTHELLSLSQLKNLGVLEIIQPGDEVLAATFPRVTDSIVREWAREPDPFPVLRVLRIWGNDFTTTKSLRYLASFPALTLYDTAGKLRDWDSADTDRASSGWSYQRKTWSDNLVMTLAAHFTLLGHWDILIRKLDGFSLDYMVAALLSAARSRSHILALRARTSPQPSSRQQPLAYTEHVKFIDGLCFDLWGFLLYASIGEASSDREFLARGLSLPDQASVGEALLLPPRPFASLSLGRGSHLHPETREYDMCKQKKRRILQGLQQRATFSRYCDERRIEAAFEAYTTFVRLDSYSDTPSEEAGPKAAKVGKGTKRRRPVTEFLPTGR</sequence>
<dbReference type="AlphaFoldDB" id="A0AAI8VP72"/>
<comment type="caution">
    <text evidence="2">The sequence shown here is derived from an EMBL/GenBank/DDBJ whole genome shotgun (WGS) entry which is preliminary data.</text>
</comment>
<organism evidence="2 3">
    <name type="scientific">Anthostomella pinea</name>
    <dbReference type="NCBI Taxonomy" id="933095"/>
    <lineage>
        <taxon>Eukaryota</taxon>
        <taxon>Fungi</taxon>
        <taxon>Dikarya</taxon>
        <taxon>Ascomycota</taxon>
        <taxon>Pezizomycotina</taxon>
        <taxon>Sordariomycetes</taxon>
        <taxon>Xylariomycetidae</taxon>
        <taxon>Xylariales</taxon>
        <taxon>Xylariaceae</taxon>
        <taxon>Anthostomella</taxon>
    </lineage>
</organism>
<reference evidence="2" key="1">
    <citation type="submission" date="2023-10" db="EMBL/GenBank/DDBJ databases">
        <authorList>
            <person name="Hackl T."/>
        </authorList>
    </citation>
    <scope>NUCLEOTIDE SEQUENCE</scope>
</reference>
<feature type="region of interest" description="Disordered" evidence="1">
    <location>
        <begin position="458"/>
        <end position="491"/>
    </location>
</feature>
<evidence type="ECO:0000313" key="2">
    <source>
        <dbReference type="EMBL" id="CAJ2508557.1"/>
    </source>
</evidence>
<keyword evidence="3" id="KW-1185">Reference proteome</keyword>
<evidence type="ECO:0000256" key="1">
    <source>
        <dbReference type="SAM" id="MobiDB-lite"/>
    </source>
</evidence>
<dbReference type="Proteomes" id="UP001295740">
    <property type="component" value="Unassembled WGS sequence"/>
</dbReference>
<name>A0AAI8VP72_9PEZI</name>
<dbReference type="EMBL" id="CAUWAG010000012">
    <property type="protein sequence ID" value="CAJ2508557.1"/>
    <property type="molecule type" value="Genomic_DNA"/>
</dbReference>
<gene>
    <name evidence="2" type="ORF">KHLLAP_LOCUS9025</name>
</gene>
<protein>
    <submittedName>
        <fullName evidence="2">Uu.00g135830.m01.CDS01</fullName>
    </submittedName>
</protein>
<accession>A0AAI8VP72</accession>
<proteinExistence type="predicted"/>